<evidence type="ECO:0000313" key="6">
    <source>
        <dbReference type="EMBL" id="MBK1896661.1"/>
    </source>
</evidence>
<keyword evidence="4" id="KW-0479">Metal-binding</keyword>
<keyword evidence="4" id="KW-0460">Magnesium</keyword>
<dbReference type="Pfam" id="PF00817">
    <property type="entry name" value="IMS"/>
    <property type="match status" value="1"/>
</dbReference>
<dbReference type="SUPFAM" id="SSF56672">
    <property type="entry name" value="DNA/RNA polymerases"/>
    <property type="match status" value="1"/>
</dbReference>
<dbReference type="PROSITE" id="PS50173">
    <property type="entry name" value="UMUC"/>
    <property type="match status" value="1"/>
</dbReference>
<keyword evidence="4" id="KW-0235">DNA replication</keyword>
<comment type="similarity">
    <text evidence="1 4">Belongs to the DNA polymerase type-Y family.</text>
</comment>
<name>A0ABS1FW49_9FLAO</name>
<dbReference type="Gene3D" id="1.10.150.20">
    <property type="entry name" value="5' to 3' exonuclease, C-terminal subdomain"/>
    <property type="match status" value="1"/>
</dbReference>
<dbReference type="InterPro" id="IPR017961">
    <property type="entry name" value="DNA_pol_Y-fam_little_finger"/>
</dbReference>
<dbReference type="HAMAP" id="MF_01113">
    <property type="entry name" value="DNApol_IV"/>
    <property type="match status" value="1"/>
</dbReference>
<gene>
    <name evidence="4 6" type="primary">dinB</name>
    <name evidence="6" type="ORF">JHL15_12915</name>
</gene>
<evidence type="ECO:0000313" key="7">
    <source>
        <dbReference type="Proteomes" id="UP000628669"/>
    </source>
</evidence>
<dbReference type="InterPro" id="IPR043128">
    <property type="entry name" value="Rev_trsase/Diguanyl_cyclase"/>
</dbReference>
<feature type="active site" evidence="4">
    <location>
        <position position="103"/>
    </location>
</feature>
<dbReference type="EC" id="2.7.7.7" evidence="4"/>
<dbReference type="InterPro" id="IPR036775">
    <property type="entry name" value="DNA_pol_Y-fam_lit_finger_sf"/>
</dbReference>
<evidence type="ECO:0000259" key="5">
    <source>
        <dbReference type="PROSITE" id="PS50173"/>
    </source>
</evidence>
<dbReference type="PANTHER" id="PTHR11076:SF33">
    <property type="entry name" value="DNA POLYMERASE KAPPA"/>
    <property type="match status" value="1"/>
</dbReference>
<evidence type="ECO:0000256" key="3">
    <source>
        <dbReference type="ARBA" id="ARBA00022932"/>
    </source>
</evidence>
<dbReference type="Gene3D" id="3.40.1170.60">
    <property type="match status" value="1"/>
</dbReference>
<comment type="subcellular location">
    <subcellularLocation>
        <location evidence="4">Cytoplasm</location>
    </subcellularLocation>
</comment>
<keyword evidence="2 4" id="KW-0515">Mutator protein</keyword>
<dbReference type="InterPro" id="IPR022880">
    <property type="entry name" value="DNApol_IV"/>
</dbReference>
<dbReference type="Pfam" id="PF11799">
    <property type="entry name" value="IMS_C"/>
    <property type="match status" value="1"/>
</dbReference>
<comment type="cofactor">
    <cofactor evidence="4">
        <name>Mg(2+)</name>
        <dbReference type="ChEBI" id="CHEBI:18420"/>
    </cofactor>
    <text evidence="4">Binds 2 magnesium ions per subunit.</text>
</comment>
<feature type="site" description="Substrate discrimination" evidence="4">
    <location>
        <position position="14"/>
    </location>
</feature>
<sequence>MERSIVHMDLDTFFVSCERLNNSELNGIPLIIGGGDRGVVASCSYEARKFGVRSAMPIKMALKLCPDAKVIRGDHELYSNLSHLVTEVIQSKVPVMEKASVDEFYLDLSGMDQFFGCYQWTKEIAAAVTKETGLPISFALSNNKTVSKIGSGESKPEGKLQIEPQNMQGFLNPLSIRKIPMVGNATFQLLSRIGIRTIHTLSDMPVLVLQQMIGKNGIELWKKANGIDENPVIPYSERKSISTERTFSNDTMDMVSLKGLISGMAEQLAYQLRKEKWLTSTVTIKIRYSNFDTETKQCKVSYTSADHTLSRVALELFQKAYTRRMRLRLVGLRFTGLVHGNHQMDLFEDTEELMNLYQSMDYIKNRFGAQAVGRASGFDLENKNRLL</sequence>
<evidence type="ECO:0000256" key="2">
    <source>
        <dbReference type="ARBA" id="ARBA00022457"/>
    </source>
</evidence>
<keyword evidence="3 4" id="KW-0239">DNA-directed DNA polymerase</keyword>
<keyword evidence="7" id="KW-1185">Reference proteome</keyword>
<dbReference type="PANTHER" id="PTHR11076">
    <property type="entry name" value="DNA REPAIR POLYMERASE UMUC / TRANSFERASE FAMILY MEMBER"/>
    <property type="match status" value="1"/>
</dbReference>
<keyword evidence="4" id="KW-0227">DNA damage</keyword>
<feature type="binding site" evidence="4">
    <location>
        <position position="9"/>
    </location>
    <ligand>
        <name>Mg(2+)</name>
        <dbReference type="ChEBI" id="CHEBI:18420"/>
    </ligand>
</feature>
<organism evidence="6 7">
    <name type="scientific">Chryseobacterium paridis</name>
    <dbReference type="NCBI Taxonomy" id="2800328"/>
    <lineage>
        <taxon>Bacteria</taxon>
        <taxon>Pseudomonadati</taxon>
        <taxon>Bacteroidota</taxon>
        <taxon>Flavobacteriia</taxon>
        <taxon>Flavobacteriales</taxon>
        <taxon>Weeksellaceae</taxon>
        <taxon>Chryseobacterium group</taxon>
        <taxon>Chryseobacterium</taxon>
    </lineage>
</organism>
<comment type="catalytic activity">
    <reaction evidence="4">
        <text>DNA(n) + a 2'-deoxyribonucleoside 5'-triphosphate = DNA(n+1) + diphosphate</text>
        <dbReference type="Rhea" id="RHEA:22508"/>
        <dbReference type="Rhea" id="RHEA-COMP:17339"/>
        <dbReference type="Rhea" id="RHEA-COMP:17340"/>
        <dbReference type="ChEBI" id="CHEBI:33019"/>
        <dbReference type="ChEBI" id="CHEBI:61560"/>
        <dbReference type="ChEBI" id="CHEBI:173112"/>
        <dbReference type="EC" id="2.7.7.7"/>
    </reaction>
</comment>
<keyword evidence="4" id="KW-0238">DNA-binding</keyword>
<dbReference type="EMBL" id="JAENHK010000010">
    <property type="protein sequence ID" value="MBK1896661.1"/>
    <property type="molecule type" value="Genomic_DNA"/>
</dbReference>
<dbReference type="Proteomes" id="UP000628669">
    <property type="component" value="Unassembled WGS sequence"/>
</dbReference>
<accession>A0ABS1FW49</accession>
<dbReference type="Gene3D" id="3.30.70.270">
    <property type="match status" value="1"/>
</dbReference>
<feature type="domain" description="UmuC" evidence="5">
    <location>
        <begin position="5"/>
        <end position="183"/>
    </location>
</feature>
<comment type="subunit">
    <text evidence="4">Monomer.</text>
</comment>
<dbReference type="RefSeq" id="WP_200246305.1">
    <property type="nucleotide sequence ID" value="NZ_JAENHK010000010.1"/>
</dbReference>
<proteinExistence type="inferred from homology"/>
<dbReference type="SUPFAM" id="SSF100879">
    <property type="entry name" value="Lesion bypass DNA polymerase (Y-family), little finger domain"/>
    <property type="match status" value="1"/>
</dbReference>
<dbReference type="CDD" id="cd03586">
    <property type="entry name" value="PolY_Pol_IV_kappa"/>
    <property type="match status" value="1"/>
</dbReference>
<evidence type="ECO:0000256" key="1">
    <source>
        <dbReference type="ARBA" id="ARBA00010945"/>
    </source>
</evidence>
<evidence type="ECO:0000256" key="4">
    <source>
        <dbReference type="HAMAP-Rule" id="MF_01113"/>
    </source>
</evidence>
<dbReference type="InterPro" id="IPR001126">
    <property type="entry name" value="UmuC"/>
</dbReference>
<protein>
    <recommendedName>
        <fullName evidence="4">DNA polymerase IV</fullName>
        <shortName evidence="4">Pol IV</shortName>
        <ecNumber evidence="4">2.7.7.7</ecNumber>
    </recommendedName>
</protein>
<reference evidence="7" key="1">
    <citation type="submission" date="2021-01" db="EMBL/GenBank/DDBJ databases">
        <title>Genome public.</title>
        <authorList>
            <person name="Liu C."/>
            <person name="Sun Q."/>
        </authorList>
    </citation>
    <scope>NUCLEOTIDE SEQUENCE [LARGE SCALE GENOMIC DNA]</scope>
    <source>
        <strain evidence="7">YIM B02567</strain>
    </source>
</reference>
<feature type="binding site" evidence="4">
    <location>
        <position position="102"/>
    </location>
    <ligand>
        <name>Mg(2+)</name>
        <dbReference type="ChEBI" id="CHEBI:18420"/>
    </ligand>
</feature>
<comment type="caution">
    <text evidence="6">The sequence shown here is derived from an EMBL/GenBank/DDBJ whole genome shotgun (WGS) entry which is preliminary data.</text>
</comment>
<dbReference type="InterPro" id="IPR043502">
    <property type="entry name" value="DNA/RNA_pol_sf"/>
</dbReference>
<keyword evidence="4" id="KW-0963">Cytoplasm</keyword>
<keyword evidence="4 6" id="KW-0548">Nucleotidyltransferase</keyword>
<keyword evidence="4 6" id="KW-0808">Transferase</keyword>
<dbReference type="Gene3D" id="3.30.1490.100">
    <property type="entry name" value="DNA polymerase, Y-family, little finger domain"/>
    <property type="match status" value="1"/>
</dbReference>
<dbReference type="NCBIfam" id="NF002677">
    <property type="entry name" value="PRK02406.1"/>
    <property type="match status" value="1"/>
</dbReference>
<dbReference type="InterPro" id="IPR050116">
    <property type="entry name" value="DNA_polymerase-Y"/>
</dbReference>
<comment type="function">
    <text evidence="4">Poorly processive, error-prone DNA polymerase involved in untargeted mutagenesis. Copies undamaged DNA at stalled replication forks, which arise in vivo from mismatched or misaligned primer ends. These misaligned primers can be extended by PolIV. Exhibits no 3'-5' exonuclease (proofreading) activity. May be involved in translesional synthesis, in conjunction with the beta clamp from PolIII.</text>
</comment>
<keyword evidence="4" id="KW-0234">DNA repair</keyword>
<dbReference type="GO" id="GO:0003887">
    <property type="term" value="F:DNA-directed DNA polymerase activity"/>
    <property type="evidence" value="ECO:0007669"/>
    <property type="project" value="UniProtKB-EC"/>
</dbReference>